<sequence length="232" mass="25383">MLALGLVLSCSVGAAAEEQENEEKEKNPEDPTKIVTRLGAGYNGDFTINASWGLDKARMISGFINEDASEWRLGGSWLFEKGIVSFNFKKNQYDDGGESVSYNIGTFVPLSVFGIEPCGWQIFPSAGFNYTEGDIVVEAAPEFPENYFMVPFDSKGMYLGAFALKPITDQWTLMGGLGGSYGSGDATNIYGGAGIGFRITDKQSVNLFYSLSDSSEFGSRDTLSFSYRYEFK</sequence>
<comment type="caution">
    <text evidence="1">The sequence shown here is derived from an EMBL/GenBank/DDBJ whole genome shotgun (WGS) entry which is preliminary data.</text>
</comment>
<reference evidence="1 2" key="1">
    <citation type="submission" date="2020-07" db="EMBL/GenBank/DDBJ databases">
        <title>Roseicoccus Jingziensis gen. nov., sp. nov., isolated from coastal seawater.</title>
        <authorList>
            <person name="Feng X."/>
        </authorList>
    </citation>
    <scope>NUCLEOTIDE SEQUENCE [LARGE SCALE GENOMIC DNA]</scope>
    <source>
        <strain evidence="1 2">N1E253</strain>
    </source>
</reference>
<protein>
    <recommendedName>
        <fullName evidence="3">Outer membrane protein beta-barrel domain-containing protein</fullName>
    </recommendedName>
</protein>
<dbReference type="Proteomes" id="UP000557872">
    <property type="component" value="Unassembled WGS sequence"/>
</dbReference>
<evidence type="ECO:0000313" key="2">
    <source>
        <dbReference type="Proteomes" id="UP000557872"/>
    </source>
</evidence>
<evidence type="ECO:0008006" key="3">
    <source>
        <dbReference type="Google" id="ProtNLM"/>
    </source>
</evidence>
<proteinExistence type="predicted"/>
<dbReference type="RefSeq" id="WP_178934785.1">
    <property type="nucleotide sequence ID" value="NZ_JACBAZ010000015.1"/>
</dbReference>
<dbReference type="EMBL" id="JACBAZ010000015">
    <property type="protein sequence ID" value="NWK57560.1"/>
    <property type="molecule type" value="Genomic_DNA"/>
</dbReference>
<keyword evidence="2" id="KW-1185">Reference proteome</keyword>
<gene>
    <name evidence="1" type="ORF">HW115_18220</name>
</gene>
<organism evidence="1 2">
    <name type="scientific">Oceaniferula marina</name>
    <dbReference type="NCBI Taxonomy" id="2748318"/>
    <lineage>
        <taxon>Bacteria</taxon>
        <taxon>Pseudomonadati</taxon>
        <taxon>Verrucomicrobiota</taxon>
        <taxon>Verrucomicrobiia</taxon>
        <taxon>Verrucomicrobiales</taxon>
        <taxon>Verrucomicrobiaceae</taxon>
        <taxon>Oceaniferula</taxon>
    </lineage>
</organism>
<accession>A0A851GS06</accession>
<name>A0A851GS06_9BACT</name>
<dbReference type="AlphaFoldDB" id="A0A851GS06"/>
<evidence type="ECO:0000313" key="1">
    <source>
        <dbReference type="EMBL" id="NWK57560.1"/>
    </source>
</evidence>